<protein>
    <recommendedName>
        <fullName evidence="3">Tryptophan synthase subunit beta like protein</fullName>
    </recommendedName>
</protein>
<proteinExistence type="predicted"/>
<evidence type="ECO:0008006" key="3">
    <source>
        <dbReference type="Google" id="ProtNLM"/>
    </source>
</evidence>
<dbReference type="Proteomes" id="UP000663570">
    <property type="component" value="Chromosome"/>
</dbReference>
<reference evidence="1 2" key="1">
    <citation type="submission" date="2021-02" db="EMBL/GenBank/DDBJ databases">
        <title>Niveibacterium changnyeongensis HC41.</title>
        <authorList>
            <person name="Kang M."/>
        </authorList>
    </citation>
    <scope>NUCLEOTIDE SEQUENCE [LARGE SCALE GENOMIC DNA]</scope>
    <source>
        <strain evidence="1 2">HC41</strain>
    </source>
</reference>
<evidence type="ECO:0000313" key="1">
    <source>
        <dbReference type="EMBL" id="QSI78362.1"/>
    </source>
</evidence>
<gene>
    <name evidence="1" type="ORF">JY500_06975</name>
</gene>
<keyword evidence="2" id="KW-1185">Reference proteome</keyword>
<organism evidence="1 2">
    <name type="scientific">Niveibacterium microcysteis</name>
    <dbReference type="NCBI Taxonomy" id="2811415"/>
    <lineage>
        <taxon>Bacteria</taxon>
        <taxon>Pseudomonadati</taxon>
        <taxon>Pseudomonadota</taxon>
        <taxon>Betaproteobacteria</taxon>
        <taxon>Rhodocyclales</taxon>
        <taxon>Rhodocyclaceae</taxon>
        <taxon>Niveibacterium</taxon>
    </lineage>
</organism>
<accession>A0ABX7MEQ2</accession>
<sequence length="106" mass="11752">MPFVRRNPQGEIVAILRDQEADAQEELSNDHPDLLAFIGRDPGESFAALDADFIRVLEDLIDALIDKGVLRVTDLPHGAQRKLSARKGLRRRLVGALDLLGDQDVI</sequence>
<name>A0ABX7MEQ2_9RHOO</name>
<evidence type="ECO:0000313" key="2">
    <source>
        <dbReference type="Proteomes" id="UP000663570"/>
    </source>
</evidence>
<dbReference type="EMBL" id="CP071060">
    <property type="protein sequence ID" value="QSI78362.1"/>
    <property type="molecule type" value="Genomic_DNA"/>
</dbReference>
<dbReference type="RefSeq" id="WP_172205227.1">
    <property type="nucleotide sequence ID" value="NZ_CP071060.1"/>
</dbReference>